<evidence type="ECO:0000259" key="3">
    <source>
        <dbReference type="Pfam" id="PF00079"/>
    </source>
</evidence>
<dbReference type="InterPro" id="IPR042178">
    <property type="entry name" value="Serpin_sf_1"/>
</dbReference>
<evidence type="ECO:0000313" key="5">
    <source>
        <dbReference type="Proteomes" id="UP000095767"/>
    </source>
</evidence>
<dbReference type="InterPro" id="IPR036186">
    <property type="entry name" value="Serpin_sf"/>
</dbReference>
<keyword evidence="5" id="KW-1185">Reference proteome</keyword>
<dbReference type="GO" id="GO:0005615">
    <property type="term" value="C:extracellular space"/>
    <property type="evidence" value="ECO:0007669"/>
    <property type="project" value="InterPro"/>
</dbReference>
<proteinExistence type="inferred from homology"/>
<dbReference type="InterPro" id="IPR000215">
    <property type="entry name" value="Serpin_fam"/>
</dbReference>
<organism evidence="4 5">
    <name type="scientific">Dichanthelium oligosanthes</name>
    <dbReference type="NCBI Taxonomy" id="888268"/>
    <lineage>
        <taxon>Eukaryota</taxon>
        <taxon>Viridiplantae</taxon>
        <taxon>Streptophyta</taxon>
        <taxon>Embryophyta</taxon>
        <taxon>Tracheophyta</taxon>
        <taxon>Spermatophyta</taxon>
        <taxon>Magnoliopsida</taxon>
        <taxon>Liliopsida</taxon>
        <taxon>Poales</taxon>
        <taxon>Poaceae</taxon>
        <taxon>PACMAD clade</taxon>
        <taxon>Panicoideae</taxon>
        <taxon>Panicodae</taxon>
        <taxon>Paniceae</taxon>
        <taxon>Dichantheliinae</taxon>
        <taxon>Dichanthelium</taxon>
    </lineage>
</organism>
<name>A0A1E5WLN3_9POAL</name>
<evidence type="ECO:0000256" key="2">
    <source>
        <dbReference type="SAM" id="MobiDB-lite"/>
    </source>
</evidence>
<feature type="region of interest" description="Disordered" evidence="2">
    <location>
        <begin position="207"/>
        <end position="270"/>
    </location>
</feature>
<protein>
    <recommendedName>
        <fullName evidence="3">Serpin domain-containing protein</fullName>
    </recommendedName>
</protein>
<feature type="domain" description="Serpin" evidence="3">
    <location>
        <begin position="16"/>
        <end position="160"/>
    </location>
</feature>
<sequence>MAADQQAATDAVRDQAALSVRLLASLSKNKNLAFSPLSFHAALSLLATGASGATRDQVVAFLGTAGAEAHAALASKVASVVLATCDGGDRDDRGAEVRCATGVWADASLRLNPAFAATSAATYKADVRSAALQDTPEEARAEINEWVATKTGGLVEGVLTCARSAPARRRSCTSPSRRRGCSRWGSSRSRGLALIPRRTLATETLDCCADDPASTPASGHRGGAPPPPRRGRAAPAPPPPRRAGAAPAPPPVPEHLLNFPWRWTGAPRAL</sequence>
<dbReference type="EMBL" id="LWDX02002349">
    <property type="protein sequence ID" value="OEL38279.1"/>
    <property type="molecule type" value="Genomic_DNA"/>
</dbReference>
<dbReference type="PANTHER" id="PTHR11461">
    <property type="entry name" value="SERINE PROTEASE INHIBITOR, SERPIN"/>
    <property type="match status" value="1"/>
</dbReference>
<evidence type="ECO:0000313" key="4">
    <source>
        <dbReference type="EMBL" id="OEL38279.1"/>
    </source>
</evidence>
<evidence type="ECO:0000256" key="1">
    <source>
        <dbReference type="ARBA" id="ARBA00009500"/>
    </source>
</evidence>
<dbReference type="PANTHER" id="PTHR11461:SF329">
    <property type="entry name" value="SERPIN DOMAIN-CONTAINING PROTEIN"/>
    <property type="match status" value="1"/>
</dbReference>
<comment type="similarity">
    <text evidence="1">Belongs to the serpin family.</text>
</comment>
<reference evidence="4 5" key="1">
    <citation type="submission" date="2016-09" db="EMBL/GenBank/DDBJ databases">
        <title>The draft genome of Dichanthelium oligosanthes: A C3 panicoid grass species.</title>
        <authorList>
            <person name="Studer A.J."/>
            <person name="Schnable J.C."/>
            <person name="Brutnell T.P."/>
        </authorList>
    </citation>
    <scope>NUCLEOTIDE SEQUENCE [LARGE SCALE GENOMIC DNA]</scope>
    <source>
        <strain evidence="5">cv. Kellogg 1175</strain>
        <tissue evidence="4">Leaf</tissue>
    </source>
</reference>
<dbReference type="STRING" id="888268.A0A1E5WLN3"/>
<dbReference type="AlphaFoldDB" id="A0A1E5WLN3"/>
<gene>
    <name evidence="4" type="ORF">BAE44_0000702</name>
</gene>
<accession>A0A1E5WLN3</accession>
<dbReference type="SUPFAM" id="SSF56574">
    <property type="entry name" value="Serpins"/>
    <property type="match status" value="1"/>
</dbReference>
<comment type="caution">
    <text evidence="4">The sequence shown here is derived from an EMBL/GenBank/DDBJ whole genome shotgun (WGS) entry which is preliminary data.</text>
</comment>
<dbReference type="Pfam" id="PF00079">
    <property type="entry name" value="Serpin"/>
    <property type="match status" value="1"/>
</dbReference>
<dbReference type="GO" id="GO:0004867">
    <property type="term" value="F:serine-type endopeptidase inhibitor activity"/>
    <property type="evidence" value="ECO:0007669"/>
    <property type="project" value="InterPro"/>
</dbReference>
<dbReference type="InterPro" id="IPR023796">
    <property type="entry name" value="Serpin_dom"/>
</dbReference>
<dbReference type="Gene3D" id="3.30.497.10">
    <property type="entry name" value="Antithrombin, subunit I, domain 2"/>
    <property type="match status" value="1"/>
</dbReference>
<feature type="compositionally biased region" description="Pro residues" evidence="2">
    <location>
        <begin position="235"/>
        <end position="253"/>
    </location>
</feature>
<dbReference type="Proteomes" id="UP000095767">
    <property type="component" value="Unassembled WGS sequence"/>
</dbReference>